<organism evidence="2 3">
    <name type="scientific">Senna tora</name>
    <dbReference type="NCBI Taxonomy" id="362788"/>
    <lineage>
        <taxon>Eukaryota</taxon>
        <taxon>Viridiplantae</taxon>
        <taxon>Streptophyta</taxon>
        <taxon>Embryophyta</taxon>
        <taxon>Tracheophyta</taxon>
        <taxon>Spermatophyta</taxon>
        <taxon>Magnoliopsida</taxon>
        <taxon>eudicotyledons</taxon>
        <taxon>Gunneridae</taxon>
        <taxon>Pentapetalae</taxon>
        <taxon>rosids</taxon>
        <taxon>fabids</taxon>
        <taxon>Fabales</taxon>
        <taxon>Fabaceae</taxon>
        <taxon>Caesalpinioideae</taxon>
        <taxon>Cassia clade</taxon>
        <taxon>Senna</taxon>
    </lineage>
</organism>
<reference evidence="2" key="1">
    <citation type="submission" date="2020-09" db="EMBL/GenBank/DDBJ databases">
        <title>Genome-Enabled Discovery of Anthraquinone Biosynthesis in Senna tora.</title>
        <authorList>
            <person name="Kang S.-H."/>
            <person name="Pandey R.P."/>
            <person name="Lee C.-M."/>
            <person name="Sim J.-S."/>
            <person name="Jeong J.-T."/>
            <person name="Choi B.-S."/>
            <person name="Jung M."/>
            <person name="Ginzburg D."/>
            <person name="Zhao K."/>
            <person name="Won S.Y."/>
            <person name="Oh T.-J."/>
            <person name="Yu Y."/>
            <person name="Kim N.-H."/>
            <person name="Lee O.R."/>
            <person name="Lee T.-H."/>
            <person name="Bashyal P."/>
            <person name="Kim T.-S."/>
            <person name="Lee W.-H."/>
            <person name="Kawkins C."/>
            <person name="Kim C.-K."/>
            <person name="Kim J.S."/>
            <person name="Ahn B.O."/>
            <person name="Rhee S.Y."/>
            <person name="Sohng J.K."/>
        </authorList>
    </citation>
    <scope>NUCLEOTIDE SEQUENCE</scope>
    <source>
        <tissue evidence="2">Leaf</tissue>
    </source>
</reference>
<sequence length="222" mass="25858">MAAKRTLRELHAPLDQHPLCITAPTLTALFELKSGLIHLLPKIRLLPNEDPYKHLKHFHVVCYSIKPQNVTTKHVNLRAFPFSLVVQRRIGYSIYHQSSYELLHGRVPDYSMIKVFGCLSYATNLDPKKRKFNERARRCVFVGYAHGCKGYKLYDLDKKIIFIRRDVKFHEEIFPMKHNAIFSKNESDDTAKVVQHKPGFDEEREAQVMQIIGEGCKSLRMH</sequence>
<evidence type="ECO:0000259" key="1">
    <source>
        <dbReference type="Pfam" id="PF25597"/>
    </source>
</evidence>
<evidence type="ECO:0000313" key="2">
    <source>
        <dbReference type="EMBL" id="KAF7810437.1"/>
    </source>
</evidence>
<name>A0A834SYR5_9FABA</name>
<dbReference type="OrthoDB" id="1689420at2759"/>
<dbReference type="Proteomes" id="UP000634136">
    <property type="component" value="Unassembled WGS sequence"/>
</dbReference>
<comment type="caution">
    <text evidence="2">The sequence shown here is derived from an EMBL/GenBank/DDBJ whole genome shotgun (WGS) entry which is preliminary data.</text>
</comment>
<feature type="domain" description="Retroviral polymerase SH3-like" evidence="1">
    <location>
        <begin position="118"/>
        <end position="178"/>
    </location>
</feature>
<keyword evidence="3" id="KW-1185">Reference proteome</keyword>
<accession>A0A834SYR5</accession>
<dbReference type="EMBL" id="JAAIUW010000011">
    <property type="protein sequence ID" value="KAF7810437.1"/>
    <property type="molecule type" value="Genomic_DNA"/>
</dbReference>
<proteinExistence type="predicted"/>
<dbReference type="InterPro" id="IPR057670">
    <property type="entry name" value="SH3_retrovirus"/>
</dbReference>
<dbReference type="Pfam" id="PF25597">
    <property type="entry name" value="SH3_retrovirus"/>
    <property type="match status" value="1"/>
</dbReference>
<protein>
    <recommendedName>
        <fullName evidence="1">Retroviral polymerase SH3-like domain-containing protein</fullName>
    </recommendedName>
</protein>
<gene>
    <name evidence="2" type="ORF">G2W53_037180</name>
</gene>
<evidence type="ECO:0000313" key="3">
    <source>
        <dbReference type="Proteomes" id="UP000634136"/>
    </source>
</evidence>
<dbReference type="AlphaFoldDB" id="A0A834SYR5"/>